<dbReference type="GO" id="GO:0016209">
    <property type="term" value="F:antioxidant activity"/>
    <property type="evidence" value="ECO:0007669"/>
    <property type="project" value="InterPro"/>
</dbReference>
<accession>Q7MR95</accession>
<evidence type="ECO:0000313" key="6">
    <source>
        <dbReference type="EMBL" id="CAE10600.1"/>
    </source>
</evidence>
<evidence type="ECO:0000256" key="3">
    <source>
        <dbReference type="ARBA" id="ARBA00023157"/>
    </source>
</evidence>
<dbReference type="InterPro" id="IPR036249">
    <property type="entry name" value="Thioredoxin-like_sf"/>
</dbReference>
<evidence type="ECO:0000256" key="2">
    <source>
        <dbReference type="ARBA" id="ARBA00022748"/>
    </source>
</evidence>
<evidence type="ECO:0000256" key="4">
    <source>
        <dbReference type="ARBA" id="ARBA00023284"/>
    </source>
</evidence>
<keyword evidence="7" id="KW-1185">Reference proteome</keyword>
<dbReference type="eggNOG" id="COG0526">
    <property type="taxonomic scope" value="Bacteria"/>
</dbReference>
<dbReference type="KEGG" id="wsu:WS1557"/>
<keyword evidence="2" id="KW-0201">Cytochrome c-type biogenesis</keyword>
<keyword evidence="4" id="KW-0676">Redox-active center</keyword>
<dbReference type="HOGENOM" id="CLU_042529_17_0_7"/>
<dbReference type="STRING" id="273121.WS1557"/>
<dbReference type="GO" id="GO:0030313">
    <property type="term" value="C:cell envelope"/>
    <property type="evidence" value="ECO:0007669"/>
    <property type="project" value="UniProtKB-SubCell"/>
</dbReference>
<dbReference type="AlphaFoldDB" id="Q7MR95"/>
<dbReference type="PANTHER" id="PTHR42852:SF6">
    <property type="entry name" value="THIOL:DISULFIDE INTERCHANGE PROTEIN DSBE"/>
    <property type="match status" value="1"/>
</dbReference>
<dbReference type="PANTHER" id="PTHR42852">
    <property type="entry name" value="THIOL:DISULFIDE INTERCHANGE PROTEIN DSBE"/>
    <property type="match status" value="1"/>
</dbReference>
<name>Q7MR95_WOLSU</name>
<dbReference type="EMBL" id="BX571661">
    <property type="protein sequence ID" value="CAE10600.1"/>
    <property type="molecule type" value="Genomic_DNA"/>
</dbReference>
<dbReference type="CDD" id="cd02966">
    <property type="entry name" value="TlpA_like_family"/>
    <property type="match status" value="1"/>
</dbReference>
<dbReference type="SUPFAM" id="SSF52833">
    <property type="entry name" value="Thioredoxin-like"/>
    <property type="match status" value="1"/>
</dbReference>
<reference evidence="6 7" key="1">
    <citation type="journal article" date="2003" name="Proc. Natl. Acad. Sci. U.S.A.">
        <title>Complete genome sequence and analysis of Wolinella succinogenes.</title>
        <authorList>
            <person name="Baar C."/>
            <person name="Eppinger M."/>
            <person name="Raddatz G."/>
            <person name="Simon JM."/>
            <person name="Lanz C."/>
            <person name="Klimmek O."/>
            <person name="Nandakumar R."/>
            <person name="Gross R."/>
            <person name="Rosinus A."/>
            <person name="Keller H."/>
            <person name="Jagtap P."/>
            <person name="Linke B."/>
            <person name="Meyer F."/>
            <person name="Lederer H."/>
            <person name="Schuster S.C."/>
        </authorList>
    </citation>
    <scope>NUCLEOTIDE SEQUENCE [LARGE SCALE GENOMIC DNA]</scope>
    <source>
        <strain evidence="7">ATCC 29543 / DSM 1740 / CCUG 13145 / JCM 31913 / LMG 7466 / NCTC 11488 / FDC 602W</strain>
    </source>
</reference>
<dbReference type="InterPro" id="IPR000866">
    <property type="entry name" value="AhpC/TSA"/>
</dbReference>
<evidence type="ECO:0000259" key="5">
    <source>
        <dbReference type="Pfam" id="PF00578"/>
    </source>
</evidence>
<evidence type="ECO:0000256" key="1">
    <source>
        <dbReference type="ARBA" id="ARBA00004196"/>
    </source>
</evidence>
<feature type="domain" description="Alkyl hydroperoxide reductase subunit C/ Thiol specific antioxidant" evidence="5">
    <location>
        <begin position="50"/>
        <end position="141"/>
    </location>
</feature>
<dbReference type="Pfam" id="PF00578">
    <property type="entry name" value="AhpC-TSA"/>
    <property type="match status" value="1"/>
</dbReference>
<keyword evidence="3" id="KW-1015">Disulfide bond</keyword>
<protein>
    <recommendedName>
        <fullName evidence="5">Alkyl hydroperoxide reductase subunit C/ Thiol specific antioxidant domain-containing protein</fullName>
    </recommendedName>
</protein>
<dbReference type="RefSeq" id="WP_011139384.1">
    <property type="nucleotide sequence ID" value="NC_005090.1"/>
</dbReference>
<organism evidence="7">
    <name type="scientific">Wolinella succinogenes (strain ATCC 29543 / DSM 1740 / CCUG 13145 / JCM 31913 / LMG 7466 / NCTC 11488 / FDC 602W)</name>
    <name type="common">Vibrio succinogenes</name>
    <dbReference type="NCBI Taxonomy" id="273121"/>
    <lineage>
        <taxon>Bacteria</taxon>
        <taxon>Pseudomonadati</taxon>
        <taxon>Campylobacterota</taxon>
        <taxon>Epsilonproteobacteria</taxon>
        <taxon>Campylobacterales</taxon>
        <taxon>Helicobacteraceae</taxon>
        <taxon>Wolinella</taxon>
    </lineage>
</organism>
<dbReference type="InterPro" id="IPR050553">
    <property type="entry name" value="Thioredoxin_ResA/DsbE_sf"/>
</dbReference>
<dbReference type="Proteomes" id="UP000000422">
    <property type="component" value="Chromosome"/>
</dbReference>
<dbReference type="PROSITE" id="PS51257">
    <property type="entry name" value="PROKAR_LIPOPROTEIN"/>
    <property type="match status" value="1"/>
</dbReference>
<evidence type="ECO:0000313" key="7">
    <source>
        <dbReference type="Proteomes" id="UP000000422"/>
    </source>
</evidence>
<proteinExistence type="predicted"/>
<gene>
    <name evidence="6" type="ordered locus">WS1557</name>
</gene>
<sequence length="165" mass="18669">MRIFALALVMMLWLGGCKEELGEKHHMVLNRDQGITTRFSPQQKRLQLSSPKPYLLFFFTASCGACKEAIPYLNAIEEQWGERFEVIGVLGGSRGIKSDLEFLKRHSIRFKVLSDPSSSDYLSRAVGGVMGVPLFFFFDETGAPKEHFLGLVPQRVLEEEVRSLL</sequence>
<comment type="subcellular location">
    <subcellularLocation>
        <location evidence="1">Cell envelope</location>
    </subcellularLocation>
</comment>
<dbReference type="GO" id="GO:0016491">
    <property type="term" value="F:oxidoreductase activity"/>
    <property type="evidence" value="ECO:0007669"/>
    <property type="project" value="InterPro"/>
</dbReference>
<dbReference type="GO" id="GO:0017004">
    <property type="term" value="P:cytochrome complex assembly"/>
    <property type="evidence" value="ECO:0007669"/>
    <property type="project" value="UniProtKB-KW"/>
</dbReference>
<dbReference type="Gene3D" id="3.40.30.10">
    <property type="entry name" value="Glutaredoxin"/>
    <property type="match status" value="1"/>
</dbReference>
<dbReference type="DNASU" id="2553626"/>